<organism evidence="1 2">
    <name type="scientific">Tritrichomonas musculus</name>
    <dbReference type="NCBI Taxonomy" id="1915356"/>
    <lineage>
        <taxon>Eukaryota</taxon>
        <taxon>Metamonada</taxon>
        <taxon>Parabasalia</taxon>
        <taxon>Tritrichomonadida</taxon>
        <taxon>Tritrichomonadidae</taxon>
        <taxon>Tritrichomonas</taxon>
    </lineage>
</organism>
<dbReference type="Gene3D" id="1.25.40.20">
    <property type="entry name" value="Ankyrin repeat-containing domain"/>
    <property type="match status" value="1"/>
</dbReference>
<evidence type="ECO:0000313" key="1">
    <source>
        <dbReference type="EMBL" id="KAK8837055.1"/>
    </source>
</evidence>
<dbReference type="SUPFAM" id="SSF48403">
    <property type="entry name" value="Ankyrin repeat"/>
    <property type="match status" value="1"/>
</dbReference>
<dbReference type="Proteomes" id="UP001470230">
    <property type="component" value="Unassembled WGS sequence"/>
</dbReference>
<keyword evidence="2" id="KW-1185">Reference proteome</keyword>
<accession>A0ABR2GT07</accession>
<dbReference type="SMART" id="SM00248">
    <property type="entry name" value="ANK"/>
    <property type="match status" value="2"/>
</dbReference>
<dbReference type="PANTHER" id="PTHR24159">
    <property type="match status" value="1"/>
</dbReference>
<dbReference type="InterPro" id="IPR036770">
    <property type="entry name" value="Ankyrin_rpt-contain_sf"/>
</dbReference>
<name>A0ABR2GT07_9EUKA</name>
<dbReference type="InterPro" id="IPR002110">
    <property type="entry name" value="Ankyrin_rpt"/>
</dbReference>
<protein>
    <recommendedName>
        <fullName evidence="3">DUF3447 domain-containing protein</fullName>
    </recommendedName>
</protein>
<dbReference type="EMBL" id="JAPFFF010000062">
    <property type="protein sequence ID" value="KAK8837055.1"/>
    <property type="molecule type" value="Genomic_DNA"/>
</dbReference>
<proteinExistence type="predicted"/>
<gene>
    <name evidence="1" type="ORF">M9Y10_037104</name>
</gene>
<reference evidence="1 2" key="1">
    <citation type="submission" date="2024-04" db="EMBL/GenBank/DDBJ databases">
        <title>Tritrichomonas musculus Genome.</title>
        <authorList>
            <person name="Alves-Ferreira E."/>
            <person name="Grigg M."/>
            <person name="Lorenzi H."/>
            <person name="Galac M."/>
        </authorList>
    </citation>
    <scope>NUCLEOTIDE SEQUENCE [LARGE SCALE GENOMIC DNA]</scope>
    <source>
        <strain evidence="1 2">EAF2021</strain>
    </source>
</reference>
<dbReference type="PANTHER" id="PTHR24159:SF5">
    <property type="entry name" value="ANK_REP_REGION DOMAIN-CONTAINING PROTEIN"/>
    <property type="match status" value="1"/>
</dbReference>
<evidence type="ECO:0008006" key="3">
    <source>
        <dbReference type="Google" id="ProtNLM"/>
    </source>
</evidence>
<sequence length="385" mass="46082">MEIKAYVTSFLSRMKNTQEKILSFLDSDQNREEDLQVLLRYFQDQKICEDKVEFKALLHLISKISNNYHRSTNFICKIEQILKNLQEKTKNYFSNYDIFHIFKNNKRILLFLFEEKVIIPDKSILSQMTKHKFKFREYIPYFYPEFESFFDDQLKQEIKSQLPEDMNLFEQKRKIGQNDSEICRLIRNDSIDDFIKFVNQNNYPLDYEIEKSIYETNNYLTYCFPTLIEYSAFFGSVKIFKYLITNGANLGASLMSFSSHGNNSEIIHILEEKQIEIADFDYYESIKCHSIDVSNYLKQKLNDVNGCSQCLHYYNFIELENQINDFGFNFFYDCCRYDYISIVDFLLKNSKIEINSKVTSNISFNFLNDASIFFNFFVNRISLNF</sequence>
<comment type="caution">
    <text evidence="1">The sequence shown here is derived from an EMBL/GenBank/DDBJ whole genome shotgun (WGS) entry which is preliminary data.</text>
</comment>
<evidence type="ECO:0000313" key="2">
    <source>
        <dbReference type="Proteomes" id="UP001470230"/>
    </source>
</evidence>